<evidence type="ECO:0000313" key="4">
    <source>
        <dbReference type="Proteomes" id="UP001447188"/>
    </source>
</evidence>
<evidence type="ECO:0000259" key="2">
    <source>
        <dbReference type="Pfam" id="PF20516"/>
    </source>
</evidence>
<comment type="caution">
    <text evidence="3">The sequence shown here is derived from an EMBL/GenBank/DDBJ whole genome shotgun (WGS) entry which is preliminary data.</text>
</comment>
<dbReference type="Proteomes" id="UP001447188">
    <property type="component" value="Unassembled WGS sequence"/>
</dbReference>
<evidence type="ECO:0000313" key="3">
    <source>
        <dbReference type="EMBL" id="KAL0633283.1"/>
    </source>
</evidence>
<feature type="region of interest" description="Disordered" evidence="1">
    <location>
        <begin position="1"/>
        <end position="58"/>
    </location>
</feature>
<name>A0ABR3GBF4_9PEZI</name>
<keyword evidence="4" id="KW-1185">Reference proteome</keyword>
<dbReference type="EMBL" id="JBBBZM010000131">
    <property type="protein sequence ID" value="KAL0633283.1"/>
    <property type="molecule type" value="Genomic_DNA"/>
</dbReference>
<dbReference type="Pfam" id="PF20516">
    <property type="entry name" value="PDDEXK_12"/>
    <property type="match status" value="1"/>
</dbReference>
<organism evidence="3 4">
    <name type="scientific">Discina gigas</name>
    <dbReference type="NCBI Taxonomy" id="1032678"/>
    <lineage>
        <taxon>Eukaryota</taxon>
        <taxon>Fungi</taxon>
        <taxon>Dikarya</taxon>
        <taxon>Ascomycota</taxon>
        <taxon>Pezizomycotina</taxon>
        <taxon>Pezizomycetes</taxon>
        <taxon>Pezizales</taxon>
        <taxon>Discinaceae</taxon>
        <taxon>Discina</taxon>
    </lineage>
</organism>
<protein>
    <recommendedName>
        <fullName evidence="2">PD-(D/E)XK nuclease-like domain-containing protein</fullName>
    </recommendedName>
</protein>
<sequence>MPPPPHYAKRKAGSRSPTKGSTGKASSDTREKRRRLTQFDPPGAFGNPDVANTDPEDASLMPKPIIELLRVTFSVGYFETACFPMTAEIEDILAATFPHESVPPHAQFRVPDTPSDNTRARDLVRYVIDIHHGCLQNSSKGEDKQPGIPCFSFTTNKHDLFLTIDATTKNTLPDLAPAVTIKLDALLAFNPEHPLCAPVVSSGARVNAFSDTIIRDNIVVLGVEVKSAAASSMEAEYQIGVWGMKTLNLMRWLSGGVPAPGKCEVAVGLSVCAHVWSFHVSYWRGGTIVTYGPVCVGATDSLYGTMKIVAFVRRFKEWARDVMLREWLELVAVAEAEGRRDLVGA</sequence>
<gene>
    <name evidence="3" type="ORF">Q9L58_007836</name>
</gene>
<feature type="compositionally biased region" description="Polar residues" evidence="1">
    <location>
        <begin position="15"/>
        <end position="26"/>
    </location>
</feature>
<dbReference type="InterPro" id="IPR046797">
    <property type="entry name" value="PDDEXK_12"/>
</dbReference>
<accession>A0ABR3GBF4</accession>
<reference evidence="3 4" key="1">
    <citation type="submission" date="2024-02" db="EMBL/GenBank/DDBJ databases">
        <title>Discinaceae phylogenomics.</title>
        <authorList>
            <person name="Dirks A.C."/>
            <person name="James T.Y."/>
        </authorList>
    </citation>
    <scope>NUCLEOTIDE SEQUENCE [LARGE SCALE GENOMIC DNA]</scope>
    <source>
        <strain evidence="3 4">ACD0624</strain>
    </source>
</reference>
<feature type="domain" description="PD-(D/E)XK nuclease-like" evidence="2">
    <location>
        <begin position="164"/>
        <end position="322"/>
    </location>
</feature>
<evidence type="ECO:0000256" key="1">
    <source>
        <dbReference type="SAM" id="MobiDB-lite"/>
    </source>
</evidence>
<proteinExistence type="predicted"/>